<name>A0ABW8CFT1_9ACTN</name>
<dbReference type="InterPro" id="IPR012349">
    <property type="entry name" value="Split_barrel_FMN-bd"/>
</dbReference>
<dbReference type="InterPro" id="IPR011576">
    <property type="entry name" value="Pyridox_Oxase_N"/>
</dbReference>
<keyword evidence="4" id="KW-1185">Reference proteome</keyword>
<feature type="domain" description="Pyridoxamine 5'-phosphate oxidase N-terminal" evidence="2">
    <location>
        <begin position="39"/>
        <end position="151"/>
    </location>
</feature>
<dbReference type="Proteomes" id="UP001614394">
    <property type="component" value="Unassembled WGS sequence"/>
</dbReference>
<accession>A0ABW8CFT1</accession>
<dbReference type="Pfam" id="PF01243">
    <property type="entry name" value="PNPOx_N"/>
    <property type="match status" value="1"/>
</dbReference>
<feature type="region of interest" description="Disordered" evidence="1">
    <location>
        <begin position="1"/>
        <end position="31"/>
    </location>
</feature>
<gene>
    <name evidence="3" type="ORF">ACIGXA_27305</name>
</gene>
<organism evidence="3 4">
    <name type="scientific">Streptomyces fildesensis</name>
    <dbReference type="NCBI Taxonomy" id="375757"/>
    <lineage>
        <taxon>Bacteria</taxon>
        <taxon>Bacillati</taxon>
        <taxon>Actinomycetota</taxon>
        <taxon>Actinomycetes</taxon>
        <taxon>Kitasatosporales</taxon>
        <taxon>Streptomycetaceae</taxon>
        <taxon>Streptomyces</taxon>
    </lineage>
</organism>
<protein>
    <submittedName>
        <fullName evidence="3">Pyridoxamine 5'-phosphate oxidase family protein</fullName>
    </submittedName>
</protein>
<sequence>MTTPAAPLPPSTSSATAVPPLPDGPRSLKQRKDEALHRLENDADVWVATADAQGAPCLVPLFFLWDGEALWLSTRGTNPTGRNLRESGLVRVCLGHTRDVVQIDATARTLTAAELPVEIGDAFAAKGDWDPRGDGPSYLWFRVQPHTVQAWGTVAELKERDLMREGQWLL</sequence>
<evidence type="ECO:0000313" key="3">
    <source>
        <dbReference type="EMBL" id="MFI9104231.1"/>
    </source>
</evidence>
<reference evidence="3 4" key="1">
    <citation type="submission" date="2024-10" db="EMBL/GenBank/DDBJ databases">
        <title>The Natural Products Discovery Center: Release of the First 8490 Sequenced Strains for Exploring Actinobacteria Biosynthetic Diversity.</title>
        <authorList>
            <person name="Kalkreuter E."/>
            <person name="Kautsar S.A."/>
            <person name="Yang D."/>
            <person name="Bader C.D."/>
            <person name="Teijaro C.N."/>
            <person name="Fluegel L."/>
            <person name="Davis C.M."/>
            <person name="Simpson J.R."/>
            <person name="Lauterbach L."/>
            <person name="Steele A.D."/>
            <person name="Gui C."/>
            <person name="Meng S."/>
            <person name="Li G."/>
            <person name="Viehrig K."/>
            <person name="Ye F."/>
            <person name="Su P."/>
            <person name="Kiefer A.F."/>
            <person name="Nichols A."/>
            <person name="Cepeda A.J."/>
            <person name="Yan W."/>
            <person name="Fan B."/>
            <person name="Jiang Y."/>
            <person name="Adhikari A."/>
            <person name="Zheng C.-J."/>
            <person name="Schuster L."/>
            <person name="Cowan T.M."/>
            <person name="Smanski M.J."/>
            <person name="Chevrette M.G."/>
            <person name="De Carvalho L.P.S."/>
            <person name="Shen B."/>
        </authorList>
    </citation>
    <scope>NUCLEOTIDE SEQUENCE [LARGE SCALE GENOMIC DNA]</scope>
    <source>
        <strain evidence="3 4">NPDC053399</strain>
    </source>
</reference>
<evidence type="ECO:0000256" key="1">
    <source>
        <dbReference type="SAM" id="MobiDB-lite"/>
    </source>
</evidence>
<feature type="compositionally biased region" description="Pro residues" evidence="1">
    <location>
        <begin position="1"/>
        <end position="10"/>
    </location>
</feature>
<evidence type="ECO:0000259" key="2">
    <source>
        <dbReference type="Pfam" id="PF01243"/>
    </source>
</evidence>
<comment type="caution">
    <text evidence="3">The sequence shown here is derived from an EMBL/GenBank/DDBJ whole genome shotgun (WGS) entry which is preliminary data.</text>
</comment>
<dbReference type="RefSeq" id="WP_399654282.1">
    <property type="nucleotide sequence ID" value="NZ_JBITYG010000009.1"/>
</dbReference>
<evidence type="ECO:0000313" key="4">
    <source>
        <dbReference type="Proteomes" id="UP001614394"/>
    </source>
</evidence>
<dbReference type="EMBL" id="JBITYG010000009">
    <property type="protein sequence ID" value="MFI9104231.1"/>
    <property type="molecule type" value="Genomic_DNA"/>
</dbReference>
<dbReference type="Gene3D" id="2.30.110.10">
    <property type="entry name" value="Electron Transport, Fmn-binding Protein, Chain A"/>
    <property type="match status" value="1"/>
</dbReference>
<proteinExistence type="predicted"/>
<dbReference type="SUPFAM" id="SSF50475">
    <property type="entry name" value="FMN-binding split barrel"/>
    <property type="match status" value="1"/>
</dbReference>